<dbReference type="InterPro" id="IPR022749">
    <property type="entry name" value="D12N6_MeTrfase_N"/>
</dbReference>
<dbReference type="CDD" id="cd02440">
    <property type="entry name" value="AdoMet_MTases"/>
    <property type="match status" value="1"/>
</dbReference>
<dbReference type="RefSeq" id="WP_061509734.1">
    <property type="nucleotide sequence ID" value="NZ_CP013251.1"/>
</dbReference>
<accession>A0A142BI60</accession>
<dbReference type="GO" id="GO:0032259">
    <property type="term" value="P:methylation"/>
    <property type="evidence" value="ECO:0007669"/>
    <property type="project" value="UniProtKB-KW"/>
</dbReference>
<dbReference type="Pfam" id="PF02384">
    <property type="entry name" value="N6_Mtase"/>
    <property type="match status" value="1"/>
</dbReference>
<dbReference type="EC" id="2.1.1.72" evidence="2"/>
<comment type="catalytic activity">
    <reaction evidence="7">
        <text>a 2'-deoxyadenosine in DNA + S-adenosyl-L-methionine = an N(6)-methyl-2'-deoxyadenosine in DNA + S-adenosyl-L-homocysteine + H(+)</text>
        <dbReference type="Rhea" id="RHEA:15197"/>
        <dbReference type="Rhea" id="RHEA-COMP:12418"/>
        <dbReference type="Rhea" id="RHEA-COMP:12419"/>
        <dbReference type="ChEBI" id="CHEBI:15378"/>
        <dbReference type="ChEBI" id="CHEBI:57856"/>
        <dbReference type="ChEBI" id="CHEBI:59789"/>
        <dbReference type="ChEBI" id="CHEBI:90615"/>
        <dbReference type="ChEBI" id="CHEBI:90616"/>
        <dbReference type="EC" id="2.1.1.72"/>
    </reaction>
</comment>
<keyword evidence="3 10" id="KW-0489">Methyltransferase</keyword>
<evidence type="ECO:0000259" key="8">
    <source>
        <dbReference type="Pfam" id="PF02384"/>
    </source>
</evidence>
<dbReference type="InterPro" id="IPR038333">
    <property type="entry name" value="T1MK-like_N_sf"/>
</dbReference>
<dbReference type="SUPFAM" id="SSF53335">
    <property type="entry name" value="S-adenosyl-L-methionine-dependent methyltransferases"/>
    <property type="match status" value="1"/>
</dbReference>
<evidence type="ECO:0000256" key="3">
    <source>
        <dbReference type="ARBA" id="ARBA00022603"/>
    </source>
</evidence>
<dbReference type="InterPro" id="IPR002052">
    <property type="entry name" value="DNA_methylase_N6_adenine_CS"/>
</dbReference>
<keyword evidence="5" id="KW-0949">S-adenosyl-L-methionine</keyword>
<dbReference type="GO" id="GO:0008170">
    <property type="term" value="F:N-methyltransferase activity"/>
    <property type="evidence" value="ECO:0007669"/>
    <property type="project" value="InterPro"/>
</dbReference>
<keyword evidence="4 10" id="KW-0808">Transferase</keyword>
<evidence type="ECO:0000256" key="7">
    <source>
        <dbReference type="ARBA" id="ARBA00047942"/>
    </source>
</evidence>
<evidence type="ECO:0000256" key="6">
    <source>
        <dbReference type="ARBA" id="ARBA00022747"/>
    </source>
</evidence>
<evidence type="ECO:0000256" key="5">
    <source>
        <dbReference type="ARBA" id="ARBA00022691"/>
    </source>
</evidence>
<dbReference type="GO" id="GO:0009007">
    <property type="term" value="F:site-specific DNA-methyltransferase (adenine-specific) activity"/>
    <property type="evidence" value="ECO:0007669"/>
    <property type="project" value="UniProtKB-EC"/>
</dbReference>
<dbReference type="InterPro" id="IPR029063">
    <property type="entry name" value="SAM-dependent_MTases_sf"/>
</dbReference>
<evidence type="ECO:0000256" key="2">
    <source>
        <dbReference type="ARBA" id="ARBA00011900"/>
    </source>
</evidence>
<evidence type="ECO:0000313" key="10">
    <source>
        <dbReference type="EMBL" id="AMO58436.1"/>
    </source>
</evidence>
<organism evidence="10 11">
    <name type="scientific">Endozoicomonas montiporae CL-33</name>
    <dbReference type="NCBI Taxonomy" id="570277"/>
    <lineage>
        <taxon>Bacteria</taxon>
        <taxon>Pseudomonadati</taxon>
        <taxon>Pseudomonadota</taxon>
        <taxon>Gammaproteobacteria</taxon>
        <taxon>Oceanospirillales</taxon>
        <taxon>Endozoicomonadaceae</taxon>
        <taxon>Endozoicomonas</taxon>
    </lineage>
</organism>
<dbReference type="REBASE" id="140072">
    <property type="entry name" value="M.EmoCL33ORF4523P"/>
</dbReference>
<reference evidence="10 11" key="1">
    <citation type="journal article" date="2016" name="Front. Microbiol.">
        <title>Genomic Insight into the Host-Endosymbiont Relationship of Endozoicomonas montiporae CL-33(T) with its Coral Host.</title>
        <authorList>
            <person name="Ding J.-Y."/>
            <person name="Shiu J.-H."/>
            <person name="Chen W.-M."/>
            <person name="Chiang Y.-R."/>
            <person name="Tang S.-L."/>
        </authorList>
    </citation>
    <scope>NUCLEOTIDE SEQUENCE [LARGE SCALE GENOMIC DNA]</scope>
    <source>
        <strain evidence="10 11">CL-33</strain>
    </source>
</reference>
<dbReference type="Gene3D" id="1.20.1260.30">
    <property type="match status" value="1"/>
</dbReference>
<dbReference type="OrthoDB" id="9784823at2"/>
<dbReference type="PATRIC" id="fig|570277.3.peg.4847"/>
<dbReference type="GO" id="GO:0009307">
    <property type="term" value="P:DNA restriction-modification system"/>
    <property type="evidence" value="ECO:0007669"/>
    <property type="project" value="UniProtKB-KW"/>
</dbReference>
<proteinExistence type="inferred from homology"/>
<dbReference type="GO" id="GO:0003677">
    <property type="term" value="F:DNA binding"/>
    <property type="evidence" value="ECO:0007669"/>
    <property type="project" value="InterPro"/>
</dbReference>
<dbReference type="KEGG" id="emp:EZMO1_4523"/>
<dbReference type="PANTHER" id="PTHR42933">
    <property type="entry name" value="SLR6095 PROTEIN"/>
    <property type="match status" value="1"/>
</dbReference>
<dbReference type="InterPro" id="IPR003356">
    <property type="entry name" value="DNA_methylase_A-5"/>
</dbReference>
<dbReference type="STRING" id="570277.EZMO1_4523"/>
<evidence type="ECO:0000256" key="4">
    <source>
        <dbReference type="ARBA" id="ARBA00022679"/>
    </source>
</evidence>
<sequence>MPNTQTNLAAFIWSVADLLRGDFKQSQYGRIILPFTLLRRLECVLEPTKEAVVAQHEKVKTMNLPEDGMEKMLLRASKLSFFNTSPMNLSKMGQGDIKDNLENYVQSFSRDAREIFEHFKFDEFVGILNEANLLYKVVQKFTNIDLSPQTPTNPKGISNHDMGLVFEELIRRFAESSNETAGEHFTPRDIVELTTSLVFMEDDDALNKEGIIRTIYDPTAGTGGFLSSGIEYVYEHNKDAVIRAFGQELNPESYAICKADMLIKGQDVSRIKLGNTLSNDHLGGDRFDYMLSNPPFGVDWKKIEGTIKDEHTLKGYDGRFGPGLPRVSDGSLLFLMHLISKFRDVTPDNQNPSRIGIILNGSPLFTGSAGSGESEIRRYILESDLLEAIVALPTDMFYNTGIATYVWVLTNKKSDERKGKVQLINGVNLCGKMRKSLGSKRNIMSKEDRAMITRCFGEFTATATDYPEGHKGGSAGNAGAIASEASEDNFASKIFDSHEFGYRRITVERPLRLSVDITIEALRSLKFAPKPYNNVMRWMYHEFRTNFDAIFDQGYEDSSPAKLDALWQDNEEVIRSKIKKEFKELKEKQIKEVLSHKIWIFHHFLAVKGAMIAGNLEQLQWNDFNEFDATLKDLLKGFGMKLDAKERKQFLDAVTLKNPEAEPVIKKILKEEAQPLYGAFEYSGSVKEYQGKVVEFQTDGDLRDNENIPLDPSVTTRELIETCFNREVAPHVPDAWINADKCDARDGEMGIVGYEIPFNRHFYVYQPPRALEAIDADLDAVSARIMNLLKEVHS</sequence>
<dbReference type="PANTHER" id="PTHR42933:SF3">
    <property type="entry name" value="TYPE I RESTRICTION ENZYME MJAVIII METHYLASE SUBUNIT"/>
    <property type="match status" value="1"/>
</dbReference>
<evidence type="ECO:0000256" key="1">
    <source>
        <dbReference type="ARBA" id="ARBA00006594"/>
    </source>
</evidence>
<gene>
    <name evidence="10" type="primary">hsdM3</name>
    <name evidence="10" type="ORF">EZMO1_4523</name>
</gene>
<protein>
    <recommendedName>
        <fullName evidence="2">site-specific DNA-methyltransferase (adenine-specific)</fullName>
        <ecNumber evidence="2">2.1.1.72</ecNumber>
    </recommendedName>
</protein>
<dbReference type="Gene3D" id="3.40.50.150">
    <property type="entry name" value="Vaccinia Virus protein VP39"/>
    <property type="match status" value="1"/>
</dbReference>
<dbReference type="AlphaFoldDB" id="A0A142BI60"/>
<evidence type="ECO:0000259" key="9">
    <source>
        <dbReference type="Pfam" id="PF12161"/>
    </source>
</evidence>
<dbReference type="Pfam" id="PF12161">
    <property type="entry name" value="HsdM_N"/>
    <property type="match status" value="1"/>
</dbReference>
<dbReference type="InterPro" id="IPR051537">
    <property type="entry name" value="DNA_Adenine_Mtase"/>
</dbReference>
<dbReference type="PROSITE" id="PS00092">
    <property type="entry name" value="N6_MTASE"/>
    <property type="match status" value="1"/>
</dbReference>
<name>A0A142BI60_9GAMM</name>
<keyword evidence="6" id="KW-0680">Restriction system</keyword>
<evidence type="ECO:0000313" key="11">
    <source>
        <dbReference type="Proteomes" id="UP000071065"/>
    </source>
</evidence>
<feature type="domain" description="DNA methylase adenine-specific" evidence="8">
    <location>
        <begin position="159"/>
        <end position="461"/>
    </location>
</feature>
<dbReference type="EMBL" id="CP013251">
    <property type="protein sequence ID" value="AMO58436.1"/>
    <property type="molecule type" value="Genomic_DNA"/>
</dbReference>
<dbReference type="Proteomes" id="UP000071065">
    <property type="component" value="Chromosome"/>
</dbReference>
<feature type="domain" description="N6 adenine-specific DNA methyltransferase N-terminal" evidence="9">
    <location>
        <begin position="8"/>
        <end position="141"/>
    </location>
</feature>
<comment type="similarity">
    <text evidence="1">Belongs to the N(4)/N(6)-methyltransferase family.</text>
</comment>
<dbReference type="PRINTS" id="PR00507">
    <property type="entry name" value="N12N6MTFRASE"/>
</dbReference>